<sequence>MSESESEMLQDAPTPTIKVAVDKLLPPSKSSTVYEAAYQRFIKWCTEKDINNYSEDVLLEYFSEMANNKKMKSSSLWSQYSMVKSLLNRYVPKKARVLTKDQLDKFLTDAPDEKYLGIKVILILGISGSCRCDDLVKLKIEDIEDFGSSLLVRIPDSKTHKMRSFSVIGEEYISKYRKYVSLRPPGMDEQRFFLKYQNGVCCRMVMGIHKIGGAAKEVASYLKLPNWEEYTGHCLRQTPATLLIDRKPDVTCLKQHQEWKSSSVAEEYAEESLHDEKDLDMKFLFSNESNESSNEPNYSSCDSSKSTSDPLVIMNEIINADISSVAASGLFQNANISNCTINLYFTSRQSGEKS</sequence>
<dbReference type="GO" id="GO:0015074">
    <property type="term" value="P:DNA integration"/>
    <property type="evidence" value="ECO:0007669"/>
    <property type="project" value="InterPro"/>
</dbReference>
<proteinExistence type="predicted"/>
<dbReference type="GO" id="GO:0006310">
    <property type="term" value="P:DNA recombination"/>
    <property type="evidence" value="ECO:0007669"/>
    <property type="project" value="UniProtKB-KW"/>
</dbReference>
<dbReference type="InterPro" id="IPR011010">
    <property type="entry name" value="DNA_brk_join_enz"/>
</dbReference>
<name>A0A8K0C929_IGNLU</name>
<dbReference type="PANTHER" id="PTHR30349">
    <property type="entry name" value="PHAGE INTEGRASE-RELATED"/>
    <property type="match status" value="1"/>
</dbReference>
<dbReference type="GO" id="GO:0003677">
    <property type="term" value="F:DNA binding"/>
    <property type="evidence" value="ECO:0007669"/>
    <property type="project" value="UniProtKB-KW"/>
</dbReference>
<comment type="caution">
    <text evidence="3">The sequence shown here is derived from an EMBL/GenBank/DDBJ whole genome shotgun (WGS) entry which is preliminary data.</text>
</comment>
<dbReference type="InterPro" id="IPR013762">
    <property type="entry name" value="Integrase-like_cat_sf"/>
</dbReference>
<accession>A0A8K0C929</accession>
<evidence type="ECO:0000313" key="3">
    <source>
        <dbReference type="EMBL" id="KAF2881012.1"/>
    </source>
</evidence>
<dbReference type="AlphaFoldDB" id="A0A8K0C929"/>
<gene>
    <name evidence="3" type="ORF">ILUMI_25160</name>
</gene>
<dbReference type="OrthoDB" id="6746679at2759"/>
<dbReference type="Gene3D" id="1.10.443.10">
    <property type="entry name" value="Intergrase catalytic core"/>
    <property type="match status" value="1"/>
</dbReference>
<keyword evidence="1" id="KW-0238">DNA-binding</keyword>
<evidence type="ECO:0000313" key="4">
    <source>
        <dbReference type="Proteomes" id="UP000801492"/>
    </source>
</evidence>
<organism evidence="3 4">
    <name type="scientific">Ignelater luminosus</name>
    <name type="common">Cucubano</name>
    <name type="synonym">Pyrophorus luminosus</name>
    <dbReference type="NCBI Taxonomy" id="2038154"/>
    <lineage>
        <taxon>Eukaryota</taxon>
        <taxon>Metazoa</taxon>
        <taxon>Ecdysozoa</taxon>
        <taxon>Arthropoda</taxon>
        <taxon>Hexapoda</taxon>
        <taxon>Insecta</taxon>
        <taxon>Pterygota</taxon>
        <taxon>Neoptera</taxon>
        <taxon>Endopterygota</taxon>
        <taxon>Coleoptera</taxon>
        <taxon>Polyphaga</taxon>
        <taxon>Elateriformia</taxon>
        <taxon>Elateroidea</taxon>
        <taxon>Elateridae</taxon>
        <taxon>Agrypninae</taxon>
        <taxon>Pyrophorini</taxon>
        <taxon>Ignelater</taxon>
    </lineage>
</organism>
<evidence type="ECO:0000256" key="1">
    <source>
        <dbReference type="ARBA" id="ARBA00023125"/>
    </source>
</evidence>
<keyword evidence="2" id="KW-0233">DNA recombination</keyword>
<keyword evidence="4" id="KW-1185">Reference proteome</keyword>
<evidence type="ECO:0000256" key="2">
    <source>
        <dbReference type="ARBA" id="ARBA00023172"/>
    </source>
</evidence>
<evidence type="ECO:0008006" key="5">
    <source>
        <dbReference type="Google" id="ProtNLM"/>
    </source>
</evidence>
<dbReference type="InterPro" id="IPR050090">
    <property type="entry name" value="Tyrosine_recombinase_XerCD"/>
</dbReference>
<dbReference type="PANTHER" id="PTHR30349:SF41">
    <property type="entry name" value="INTEGRASE_RECOMBINASE PROTEIN MJ0367-RELATED"/>
    <property type="match status" value="1"/>
</dbReference>
<dbReference type="Proteomes" id="UP000801492">
    <property type="component" value="Unassembled WGS sequence"/>
</dbReference>
<dbReference type="SUPFAM" id="SSF56349">
    <property type="entry name" value="DNA breaking-rejoining enzymes"/>
    <property type="match status" value="1"/>
</dbReference>
<protein>
    <recommendedName>
        <fullName evidence="5">Tyr recombinase domain-containing protein</fullName>
    </recommendedName>
</protein>
<reference evidence="3" key="1">
    <citation type="submission" date="2019-08" db="EMBL/GenBank/DDBJ databases">
        <title>The genome of the North American firefly Photinus pyralis.</title>
        <authorList>
            <consortium name="Photinus pyralis genome working group"/>
            <person name="Fallon T.R."/>
            <person name="Sander Lower S.E."/>
            <person name="Weng J.-K."/>
        </authorList>
    </citation>
    <scope>NUCLEOTIDE SEQUENCE</scope>
    <source>
        <strain evidence="3">TRF0915ILg1</strain>
        <tissue evidence="3">Whole body</tissue>
    </source>
</reference>
<dbReference type="EMBL" id="VTPC01090876">
    <property type="protein sequence ID" value="KAF2881012.1"/>
    <property type="molecule type" value="Genomic_DNA"/>
</dbReference>